<reference evidence="8" key="1">
    <citation type="journal article" date="2022" name="Int. J. Mol. Sci.">
        <title>Draft Genome of Tanacetum Coccineum: Genomic Comparison of Closely Related Tanacetum-Family Plants.</title>
        <authorList>
            <person name="Yamashiro T."/>
            <person name="Shiraishi A."/>
            <person name="Nakayama K."/>
            <person name="Satake H."/>
        </authorList>
    </citation>
    <scope>NUCLEOTIDE SEQUENCE</scope>
</reference>
<evidence type="ECO:0000259" key="7">
    <source>
        <dbReference type="Pfam" id="PF17917"/>
    </source>
</evidence>
<keyword evidence="6 8" id="KW-0695">RNA-directed DNA polymerase</keyword>
<evidence type="ECO:0000256" key="5">
    <source>
        <dbReference type="ARBA" id="ARBA00022801"/>
    </source>
</evidence>
<keyword evidence="3" id="KW-0540">Nuclease</keyword>
<protein>
    <submittedName>
        <fullName evidence="8">Reverse transcriptase domain-containing protein</fullName>
    </submittedName>
</protein>
<dbReference type="EMBL" id="BQNB010015246">
    <property type="protein sequence ID" value="GJT37718.1"/>
    <property type="molecule type" value="Genomic_DNA"/>
</dbReference>
<feature type="domain" description="Reverse transcriptase RNase H-like" evidence="7">
    <location>
        <begin position="111"/>
        <end position="206"/>
    </location>
</feature>
<evidence type="ECO:0000313" key="8">
    <source>
        <dbReference type="EMBL" id="GJT37718.1"/>
    </source>
</evidence>
<dbReference type="PANTHER" id="PTHR34072">
    <property type="entry name" value="ENZYMATIC POLYPROTEIN-RELATED"/>
    <property type="match status" value="1"/>
</dbReference>
<evidence type="ECO:0000256" key="4">
    <source>
        <dbReference type="ARBA" id="ARBA00022759"/>
    </source>
</evidence>
<name>A0ABQ5DFL4_9ASTR</name>
<comment type="caution">
    <text evidence="8">The sequence shown here is derived from an EMBL/GenBank/DDBJ whole genome shotgun (WGS) entry which is preliminary data.</text>
</comment>
<keyword evidence="2" id="KW-0548">Nucleotidyltransferase</keyword>
<evidence type="ECO:0000256" key="3">
    <source>
        <dbReference type="ARBA" id="ARBA00022722"/>
    </source>
</evidence>
<dbReference type="GO" id="GO:0003964">
    <property type="term" value="F:RNA-directed DNA polymerase activity"/>
    <property type="evidence" value="ECO:0007669"/>
    <property type="project" value="UniProtKB-KW"/>
</dbReference>
<keyword evidence="4" id="KW-0255">Endonuclease</keyword>
<evidence type="ECO:0000256" key="1">
    <source>
        <dbReference type="ARBA" id="ARBA00022679"/>
    </source>
</evidence>
<sequence>MPIELGSVDVIMGMDGLTKYLAVIVCNEKLVRDRGGDKSDSRLNIISCTKTQKYIRKGCYVFLAQINEKKTGENLEKKRLEDEEKEEAAFQQLKQKLCSALILALPEGMENFMVYCDALNKGLGDVLMQKEKVIDYASRKIKVHEKNYTTHDLELGEIVFALKIWRHCLYDTKCIVFIDHKDLQHILDHKELNMRQRQRLKLLSDYDCVICYHPRKANVVVDALSRKEWIKPL</sequence>
<organism evidence="8 9">
    <name type="scientific">Tanacetum coccineum</name>
    <dbReference type="NCBI Taxonomy" id="301880"/>
    <lineage>
        <taxon>Eukaryota</taxon>
        <taxon>Viridiplantae</taxon>
        <taxon>Streptophyta</taxon>
        <taxon>Embryophyta</taxon>
        <taxon>Tracheophyta</taxon>
        <taxon>Spermatophyta</taxon>
        <taxon>Magnoliopsida</taxon>
        <taxon>eudicotyledons</taxon>
        <taxon>Gunneridae</taxon>
        <taxon>Pentapetalae</taxon>
        <taxon>asterids</taxon>
        <taxon>campanulids</taxon>
        <taxon>Asterales</taxon>
        <taxon>Asteraceae</taxon>
        <taxon>Asteroideae</taxon>
        <taxon>Anthemideae</taxon>
        <taxon>Anthemidinae</taxon>
        <taxon>Tanacetum</taxon>
    </lineage>
</organism>
<gene>
    <name evidence="8" type="ORF">Tco_0937583</name>
</gene>
<evidence type="ECO:0000256" key="6">
    <source>
        <dbReference type="ARBA" id="ARBA00022918"/>
    </source>
</evidence>
<dbReference type="SUPFAM" id="SSF56672">
    <property type="entry name" value="DNA/RNA polymerases"/>
    <property type="match status" value="1"/>
</dbReference>
<dbReference type="InterPro" id="IPR043502">
    <property type="entry name" value="DNA/RNA_pol_sf"/>
</dbReference>
<accession>A0ABQ5DFL4</accession>
<proteinExistence type="predicted"/>
<evidence type="ECO:0000313" key="9">
    <source>
        <dbReference type="Proteomes" id="UP001151760"/>
    </source>
</evidence>
<keyword evidence="5" id="KW-0378">Hydrolase</keyword>
<dbReference type="Pfam" id="PF17917">
    <property type="entry name" value="RT_RNaseH"/>
    <property type="match status" value="1"/>
</dbReference>
<dbReference type="CDD" id="cd09274">
    <property type="entry name" value="RNase_HI_RT_Ty3"/>
    <property type="match status" value="1"/>
</dbReference>
<keyword evidence="1" id="KW-0808">Transferase</keyword>
<dbReference type="InterPro" id="IPR041373">
    <property type="entry name" value="RT_RNaseH"/>
</dbReference>
<reference evidence="8" key="2">
    <citation type="submission" date="2022-01" db="EMBL/GenBank/DDBJ databases">
        <authorList>
            <person name="Yamashiro T."/>
            <person name="Shiraishi A."/>
            <person name="Satake H."/>
            <person name="Nakayama K."/>
        </authorList>
    </citation>
    <scope>NUCLEOTIDE SEQUENCE</scope>
</reference>
<evidence type="ECO:0000256" key="2">
    <source>
        <dbReference type="ARBA" id="ARBA00022695"/>
    </source>
</evidence>
<dbReference type="Proteomes" id="UP001151760">
    <property type="component" value="Unassembled WGS sequence"/>
</dbReference>
<dbReference type="PANTHER" id="PTHR34072:SF52">
    <property type="entry name" value="RIBONUCLEASE H"/>
    <property type="match status" value="1"/>
</dbReference>
<keyword evidence="9" id="KW-1185">Reference proteome</keyword>